<dbReference type="Gene3D" id="3.40.50.10490">
    <property type="entry name" value="Glucose-6-phosphate isomerase like protein, domain 1"/>
    <property type="match status" value="1"/>
</dbReference>
<dbReference type="OrthoDB" id="63027at2"/>
<dbReference type="InterPro" id="IPR047640">
    <property type="entry name" value="RpiR-like"/>
</dbReference>
<protein>
    <recommendedName>
        <fullName evidence="4">HTH rpiR-type domain-containing protein</fullName>
    </recommendedName>
</protein>
<gene>
    <name evidence="5" type="ORF">AALO17_03450</name>
</gene>
<accession>A0A140DS52</accession>
<dbReference type="SUPFAM" id="SSF46689">
    <property type="entry name" value="Homeodomain-like"/>
    <property type="match status" value="1"/>
</dbReference>
<reference evidence="5 6" key="1">
    <citation type="journal article" date="2016" name="Gut Pathog.">
        <title>Whole genome sequencing of "Faecalibaculum rodentium" ALO17, isolated from C57BL/6J laboratory mouse feces.</title>
        <authorList>
            <person name="Lim S."/>
            <person name="Chang D.H."/>
            <person name="Ahn S."/>
            <person name="Kim B.C."/>
        </authorList>
    </citation>
    <scope>NUCLEOTIDE SEQUENCE [LARGE SCALE GENOMIC DNA]</scope>
    <source>
        <strain evidence="5 6">Alo17</strain>
    </source>
</reference>
<dbReference type="Gene3D" id="1.10.10.10">
    <property type="entry name" value="Winged helix-like DNA-binding domain superfamily/Winged helix DNA-binding domain"/>
    <property type="match status" value="1"/>
</dbReference>
<keyword evidence="6" id="KW-1185">Reference proteome</keyword>
<dbReference type="InterPro" id="IPR001347">
    <property type="entry name" value="SIS_dom"/>
</dbReference>
<dbReference type="KEGG" id="fro:AALO17_03450"/>
<evidence type="ECO:0000259" key="4">
    <source>
        <dbReference type="PROSITE" id="PS51071"/>
    </source>
</evidence>
<dbReference type="PANTHER" id="PTHR30514:SF10">
    <property type="entry name" value="MURR_RPIR FAMILY TRANSCRIPTIONAL REGULATOR"/>
    <property type="match status" value="1"/>
</dbReference>
<dbReference type="GO" id="GO:1901135">
    <property type="term" value="P:carbohydrate derivative metabolic process"/>
    <property type="evidence" value="ECO:0007669"/>
    <property type="project" value="InterPro"/>
</dbReference>
<dbReference type="PANTHER" id="PTHR30514">
    <property type="entry name" value="GLUCOKINASE"/>
    <property type="match status" value="1"/>
</dbReference>
<dbReference type="SUPFAM" id="SSF53697">
    <property type="entry name" value="SIS domain"/>
    <property type="match status" value="1"/>
</dbReference>
<dbReference type="GO" id="GO:0003677">
    <property type="term" value="F:DNA binding"/>
    <property type="evidence" value="ECO:0007669"/>
    <property type="project" value="UniProtKB-KW"/>
</dbReference>
<dbReference type="PROSITE" id="PS51071">
    <property type="entry name" value="HTH_RPIR"/>
    <property type="match status" value="1"/>
</dbReference>
<keyword evidence="3" id="KW-0804">Transcription</keyword>
<dbReference type="Pfam" id="PF01380">
    <property type="entry name" value="SIS"/>
    <property type="match status" value="1"/>
</dbReference>
<keyword evidence="2" id="KW-0238">DNA-binding</keyword>
<dbReference type="InterPro" id="IPR046348">
    <property type="entry name" value="SIS_dom_sf"/>
</dbReference>
<dbReference type="GeneID" id="78477209"/>
<dbReference type="GO" id="GO:0097367">
    <property type="term" value="F:carbohydrate derivative binding"/>
    <property type="evidence" value="ECO:0007669"/>
    <property type="project" value="InterPro"/>
</dbReference>
<dbReference type="Proteomes" id="UP000069771">
    <property type="component" value="Chromosome"/>
</dbReference>
<dbReference type="CDD" id="cd05013">
    <property type="entry name" value="SIS_RpiR"/>
    <property type="match status" value="1"/>
</dbReference>
<evidence type="ECO:0000256" key="1">
    <source>
        <dbReference type="ARBA" id="ARBA00023015"/>
    </source>
</evidence>
<sequence>MNLKTRIRAAVLTPAEAQIAGYILDHGEAVMEMKLQDFAAAVHVSRSTVIRLMHALGLSGWKELKVELGQWLRLCQDPGHSVDVNLPFSPEDDSGQIAARLARLYQDTLQEMLEVLDHDQLEAALRILEKADCTYVVTAYHNLSMAANFSDKLLSIGKRIQAATSVQTQDFLCCNARSRDAVVFISYSGTYHPLAELIDKAARQGAKLILITGSDDDRFHDRIHARLRLCGRESRLGRMAQFASDMEVHFLLDILYGSLLNRLQGTGQGDRMARGGQLIKSGVSDYKGTY</sequence>
<dbReference type="EMBL" id="CP011391">
    <property type="protein sequence ID" value="AMK53479.1"/>
    <property type="molecule type" value="Genomic_DNA"/>
</dbReference>
<dbReference type="AlphaFoldDB" id="A0A140DS52"/>
<dbReference type="RefSeq" id="WP_067554646.1">
    <property type="nucleotide sequence ID" value="NZ_CP011391.1"/>
</dbReference>
<proteinExistence type="predicted"/>
<dbReference type="InterPro" id="IPR036388">
    <property type="entry name" value="WH-like_DNA-bd_sf"/>
</dbReference>
<dbReference type="InterPro" id="IPR035472">
    <property type="entry name" value="RpiR-like_SIS"/>
</dbReference>
<name>A0A140DS52_9FIRM</name>
<keyword evidence="1" id="KW-0805">Transcription regulation</keyword>
<evidence type="ECO:0000313" key="5">
    <source>
        <dbReference type="EMBL" id="AMK53479.1"/>
    </source>
</evidence>
<dbReference type="Pfam" id="PF01418">
    <property type="entry name" value="HTH_6"/>
    <property type="match status" value="1"/>
</dbReference>
<dbReference type="InterPro" id="IPR000281">
    <property type="entry name" value="HTH_RpiR"/>
</dbReference>
<feature type="domain" description="HTH rpiR-type" evidence="4">
    <location>
        <begin position="1"/>
        <end position="75"/>
    </location>
</feature>
<evidence type="ECO:0000313" key="6">
    <source>
        <dbReference type="Proteomes" id="UP000069771"/>
    </source>
</evidence>
<organism evidence="5 6">
    <name type="scientific">Faecalibaculum rodentium</name>
    <dbReference type="NCBI Taxonomy" id="1702221"/>
    <lineage>
        <taxon>Bacteria</taxon>
        <taxon>Bacillati</taxon>
        <taxon>Bacillota</taxon>
        <taxon>Erysipelotrichia</taxon>
        <taxon>Erysipelotrichales</taxon>
        <taxon>Erysipelotrichaceae</taxon>
        <taxon>Faecalibaculum</taxon>
    </lineage>
</organism>
<dbReference type="InterPro" id="IPR009057">
    <property type="entry name" value="Homeodomain-like_sf"/>
</dbReference>
<dbReference type="GO" id="GO:0003700">
    <property type="term" value="F:DNA-binding transcription factor activity"/>
    <property type="evidence" value="ECO:0007669"/>
    <property type="project" value="InterPro"/>
</dbReference>
<evidence type="ECO:0000256" key="2">
    <source>
        <dbReference type="ARBA" id="ARBA00023125"/>
    </source>
</evidence>
<evidence type="ECO:0000256" key="3">
    <source>
        <dbReference type="ARBA" id="ARBA00023163"/>
    </source>
</evidence>
<dbReference type="STRING" id="1702221.AALO17_03450"/>